<comment type="catalytic activity">
    <reaction evidence="7">
        <text>L-aspartate + L-glutamine + ATP + H2O = L-asparagine + L-glutamate + AMP + diphosphate + H(+)</text>
        <dbReference type="Rhea" id="RHEA:12228"/>
        <dbReference type="ChEBI" id="CHEBI:15377"/>
        <dbReference type="ChEBI" id="CHEBI:15378"/>
        <dbReference type="ChEBI" id="CHEBI:29985"/>
        <dbReference type="ChEBI" id="CHEBI:29991"/>
        <dbReference type="ChEBI" id="CHEBI:30616"/>
        <dbReference type="ChEBI" id="CHEBI:33019"/>
        <dbReference type="ChEBI" id="CHEBI:58048"/>
        <dbReference type="ChEBI" id="CHEBI:58359"/>
        <dbReference type="ChEBI" id="CHEBI:456215"/>
        <dbReference type="EC" id="6.3.5.4"/>
    </reaction>
</comment>
<gene>
    <name evidence="12" type="primary">asnB</name>
    <name evidence="12" type="ORF">JMN32_22855</name>
</gene>
<dbReference type="Pfam" id="PF00733">
    <property type="entry name" value="Asn_synthase"/>
    <property type="match status" value="1"/>
</dbReference>
<dbReference type="InterPro" id="IPR033738">
    <property type="entry name" value="AsnB_N"/>
</dbReference>
<feature type="binding site" evidence="9">
    <location>
        <begin position="370"/>
        <end position="371"/>
    </location>
    <ligand>
        <name>ATP</name>
        <dbReference type="ChEBI" id="CHEBI:30616"/>
    </ligand>
</feature>
<keyword evidence="12" id="KW-0436">Ligase</keyword>
<dbReference type="GO" id="GO:0005524">
    <property type="term" value="F:ATP binding"/>
    <property type="evidence" value="ECO:0007669"/>
    <property type="project" value="UniProtKB-KW"/>
</dbReference>
<dbReference type="EC" id="6.3.5.4" evidence="3"/>
<evidence type="ECO:0000256" key="5">
    <source>
        <dbReference type="ARBA" id="ARBA00022840"/>
    </source>
</evidence>
<feature type="binding site" evidence="9">
    <location>
        <position position="100"/>
    </location>
    <ligand>
        <name>L-glutamine</name>
        <dbReference type="ChEBI" id="CHEBI:58359"/>
    </ligand>
</feature>
<dbReference type="PIRSF" id="PIRSF001589">
    <property type="entry name" value="Asn_synthetase_glu-h"/>
    <property type="match status" value="1"/>
</dbReference>
<accession>A0A937FZT5</accession>
<organism evidence="12 13">
    <name type="scientific">Fulvivirga marina</name>
    <dbReference type="NCBI Taxonomy" id="2494733"/>
    <lineage>
        <taxon>Bacteria</taxon>
        <taxon>Pseudomonadati</taxon>
        <taxon>Bacteroidota</taxon>
        <taxon>Cytophagia</taxon>
        <taxon>Cytophagales</taxon>
        <taxon>Fulvivirgaceae</taxon>
        <taxon>Fulvivirga</taxon>
    </lineage>
</organism>
<dbReference type="Gene3D" id="3.60.20.10">
    <property type="entry name" value="Glutamine Phosphoribosylpyrophosphate, subunit 1, domain 1"/>
    <property type="match status" value="1"/>
</dbReference>
<evidence type="ECO:0000256" key="1">
    <source>
        <dbReference type="ARBA" id="ARBA00005187"/>
    </source>
</evidence>
<comment type="pathway">
    <text evidence="1">Amino-acid biosynthesis; L-asparagine biosynthesis; L-asparagine from L-aspartate (L-Gln route): step 1/1.</text>
</comment>
<keyword evidence="6 8" id="KW-0315">Glutamine amidotransferase</keyword>
<evidence type="ECO:0000256" key="9">
    <source>
        <dbReference type="PIRSR" id="PIRSR001589-2"/>
    </source>
</evidence>
<evidence type="ECO:0000256" key="6">
    <source>
        <dbReference type="ARBA" id="ARBA00022962"/>
    </source>
</evidence>
<feature type="binding site" evidence="9">
    <location>
        <position position="293"/>
    </location>
    <ligand>
        <name>ATP</name>
        <dbReference type="ChEBI" id="CHEBI:30616"/>
    </ligand>
</feature>
<dbReference type="RefSeq" id="WP_202858705.1">
    <property type="nucleotide sequence ID" value="NZ_JAEUGD010000066.1"/>
</dbReference>
<dbReference type="PROSITE" id="PS51278">
    <property type="entry name" value="GATASE_TYPE_2"/>
    <property type="match status" value="1"/>
</dbReference>
<evidence type="ECO:0000313" key="13">
    <source>
        <dbReference type="Proteomes" id="UP000614216"/>
    </source>
</evidence>
<dbReference type="SUPFAM" id="SSF56235">
    <property type="entry name" value="N-terminal nucleophile aminohydrolases (Ntn hydrolases)"/>
    <property type="match status" value="1"/>
</dbReference>
<keyword evidence="5 9" id="KW-0067">ATP-binding</keyword>
<dbReference type="PANTHER" id="PTHR43284:SF1">
    <property type="entry name" value="ASPARAGINE SYNTHETASE"/>
    <property type="match status" value="1"/>
</dbReference>
<feature type="site" description="Important for beta-aspartyl-AMP intermediate formation" evidence="10">
    <location>
        <position position="372"/>
    </location>
</feature>
<dbReference type="NCBIfam" id="TIGR01536">
    <property type="entry name" value="asn_synth_AEB"/>
    <property type="match status" value="1"/>
</dbReference>
<comment type="caution">
    <text evidence="12">The sequence shown here is derived from an EMBL/GenBank/DDBJ whole genome shotgun (WGS) entry which is preliminary data.</text>
</comment>
<evidence type="ECO:0000256" key="7">
    <source>
        <dbReference type="ARBA" id="ARBA00048741"/>
    </source>
</evidence>
<name>A0A937FZT5_9BACT</name>
<feature type="domain" description="Glutamine amidotransferase type-2" evidence="11">
    <location>
        <begin position="2"/>
        <end position="213"/>
    </location>
</feature>
<dbReference type="InterPro" id="IPR014729">
    <property type="entry name" value="Rossmann-like_a/b/a_fold"/>
</dbReference>
<dbReference type="PANTHER" id="PTHR43284">
    <property type="entry name" value="ASPARAGINE SYNTHETASE (GLUTAMINE-HYDROLYZING)"/>
    <property type="match status" value="1"/>
</dbReference>
<dbReference type="InterPro" id="IPR001962">
    <property type="entry name" value="Asn_synthase"/>
</dbReference>
<dbReference type="InterPro" id="IPR017932">
    <property type="entry name" value="GATase_2_dom"/>
</dbReference>
<dbReference type="CDD" id="cd00712">
    <property type="entry name" value="AsnB"/>
    <property type="match status" value="1"/>
</dbReference>
<protein>
    <recommendedName>
        <fullName evidence="3">asparagine synthase (glutamine-hydrolyzing)</fullName>
        <ecNumber evidence="3">6.3.5.4</ecNumber>
    </recommendedName>
</protein>
<evidence type="ECO:0000256" key="2">
    <source>
        <dbReference type="ARBA" id="ARBA00005752"/>
    </source>
</evidence>
<dbReference type="Pfam" id="PF13537">
    <property type="entry name" value="GATase_7"/>
    <property type="match status" value="1"/>
</dbReference>
<dbReference type="CDD" id="cd01991">
    <property type="entry name" value="Asn_synthase_B_C"/>
    <property type="match status" value="1"/>
</dbReference>
<keyword evidence="4 9" id="KW-0547">Nucleotide-binding</keyword>
<keyword evidence="13" id="KW-1185">Reference proteome</keyword>
<evidence type="ECO:0000256" key="8">
    <source>
        <dbReference type="PIRSR" id="PIRSR001589-1"/>
    </source>
</evidence>
<feature type="active site" description="For GATase activity" evidence="8">
    <location>
        <position position="2"/>
    </location>
</feature>
<dbReference type="GO" id="GO:0004066">
    <property type="term" value="F:asparagine synthase (glutamine-hydrolyzing) activity"/>
    <property type="evidence" value="ECO:0007669"/>
    <property type="project" value="UniProtKB-EC"/>
</dbReference>
<evidence type="ECO:0000256" key="3">
    <source>
        <dbReference type="ARBA" id="ARBA00012737"/>
    </source>
</evidence>
<evidence type="ECO:0000259" key="11">
    <source>
        <dbReference type="PROSITE" id="PS51278"/>
    </source>
</evidence>
<sequence>MCGITGIFSRSGAGGISEGLVQRMADTLTHRGPDEASCFTNEYIGFGFRRLSIMDLEHGHQPFFTADKSVVLVCNGEIYNFKELRSELIAKGHVFSTNCDVEVILYLYMEYGTACLDRLNGQFAFAIFDSRNQSLFMARDHFGICPLFYSVKDDLVLFGSEVKALLQHPDIRKEVNITGLDQVFSFPGMVSPTTMFKDVRSLKPGHYIIANKDEVKELEYWDLDYPVEDHAYEDKPESYYAEGLEHHLLKSINYRLTADVPVGFYLSGGLDSSLVGGLMKSLFPSSRFKSFSIGFPDVQDKQHDERNFQRLMAEHLKSIHHEIEFNKNDVEKRLRDAVFYAESPLKETYNTCSLALSELVNRENIKVVLSGEGADELLGGYVGYRFDKERQSFSNDNDLAEMLEKQMRKKLWGDQDFFYEKRQHEFKETKQALYSDHLNSIYHDFDCLERLEINQNRLNGRDSFHKRSYLDLKLRLSDHLIADHCDRVSYANSVEGRYPFLDIELLNFIRTIPSKVKLNGLNEKYILKKVAKKYVPSDISDRQKFSFVAPNSSHLLKSNIEWVNDMLSYDRIKRQGYFNPDTIERLKTMYKADDFNLCLPFDDDLLIVVLTFNIFLDQFEMSGI</sequence>
<dbReference type="InterPro" id="IPR051786">
    <property type="entry name" value="ASN_synthetase/amidase"/>
</dbReference>
<dbReference type="InterPro" id="IPR029055">
    <property type="entry name" value="Ntn_hydrolases_N"/>
</dbReference>
<evidence type="ECO:0000256" key="10">
    <source>
        <dbReference type="PIRSR" id="PIRSR001589-3"/>
    </source>
</evidence>
<keyword evidence="8" id="KW-0061">Asparagine biosynthesis</keyword>
<dbReference type="GO" id="GO:0005829">
    <property type="term" value="C:cytosol"/>
    <property type="evidence" value="ECO:0007669"/>
    <property type="project" value="TreeGrafter"/>
</dbReference>
<evidence type="ECO:0000256" key="4">
    <source>
        <dbReference type="ARBA" id="ARBA00022741"/>
    </source>
</evidence>
<reference evidence="12" key="1">
    <citation type="submission" date="2021-01" db="EMBL/GenBank/DDBJ databases">
        <title>Fulvivirga kasyanovii gen. nov., sp nov., a novel member of the phylum Bacteroidetes isolated from seawater in a mussel farm.</title>
        <authorList>
            <person name="Zhao L.-H."/>
            <person name="Wang Z.-J."/>
        </authorList>
    </citation>
    <scope>NUCLEOTIDE SEQUENCE</scope>
    <source>
        <strain evidence="12">29W222</strain>
    </source>
</reference>
<dbReference type="EMBL" id="JAEUGD010000066">
    <property type="protein sequence ID" value="MBL6449170.1"/>
    <property type="molecule type" value="Genomic_DNA"/>
</dbReference>
<dbReference type="AlphaFoldDB" id="A0A937FZT5"/>
<dbReference type="GO" id="GO:0006529">
    <property type="term" value="P:asparagine biosynthetic process"/>
    <property type="evidence" value="ECO:0007669"/>
    <property type="project" value="UniProtKB-KW"/>
</dbReference>
<comment type="similarity">
    <text evidence="2">Belongs to the asparagine synthetase family.</text>
</comment>
<evidence type="ECO:0000313" key="12">
    <source>
        <dbReference type="EMBL" id="MBL6449170.1"/>
    </source>
</evidence>
<dbReference type="Proteomes" id="UP000614216">
    <property type="component" value="Unassembled WGS sequence"/>
</dbReference>
<keyword evidence="8" id="KW-0028">Amino-acid biosynthesis</keyword>
<proteinExistence type="inferred from homology"/>
<dbReference type="InterPro" id="IPR006426">
    <property type="entry name" value="Asn_synth_AEB"/>
</dbReference>
<dbReference type="Gene3D" id="3.40.50.620">
    <property type="entry name" value="HUPs"/>
    <property type="match status" value="1"/>
</dbReference>
<dbReference type="SUPFAM" id="SSF52402">
    <property type="entry name" value="Adenine nucleotide alpha hydrolases-like"/>
    <property type="match status" value="1"/>
</dbReference>